<organism evidence="3">
    <name type="scientific">Streptomyces sp. R35</name>
    <dbReference type="NCBI Taxonomy" id="3238630"/>
    <lineage>
        <taxon>Bacteria</taxon>
        <taxon>Bacillati</taxon>
        <taxon>Actinomycetota</taxon>
        <taxon>Actinomycetes</taxon>
        <taxon>Kitasatosporales</taxon>
        <taxon>Streptomycetaceae</taxon>
        <taxon>Streptomyces</taxon>
    </lineage>
</organism>
<feature type="transmembrane region" description="Helical" evidence="1">
    <location>
        <begin position="24"/>
        <end position="46"/>
    </location>
</feature>
<evidence type="ECO:0000259" key="2">
    <source>
        <dbReference type="Pfam" id="PF23636"/>
    </source>
</evidence>
<keyword evidence="1" id="KW-0812">Transmembrane</keyword>
<dbReference type="RefSeq" id="WP_369260697.1">
    <property type="nucleotide sequence ID" value="NZ_CP163440.1"/>
</dbReference>
<keyword evidence="1" id="KW-1133">Transmembrane helix</keyword>
<sequence>MAQNTAPPAPESSARSSWASGGTVFAGVLMMVSGVVGVLNGISNIATDDVYQRIGTYVYEFDLTTWGWIHLIIGVLVAVTGWGILKGFDVARGFGIGLAALYLIENFMFLPYAPVWSVVSIALAVFVMWALATASHSHATR</sequence>
<name>A0AB39S6U2_9ACTN</name>
<dbReference type="EMBL" id="CP163440">
    <property type="protein sequence ID" value="XDQ63990.1"/>
    <property type="molecule type" value="Genomic_DNA"/>
</dbReference>
<dbReference type="Pfam" id="PF23636">
    <property type="entry name" value="DUF7144"/>
    <property type="match status" value="1"/>
</dbReference>
<protein>
    <recommendedName>
        <fullName evidence="2">DUF7144 domain-containing protein</fullName>
    </recommendedName>
</protein>
<accession>A0AB39S6U2</accession>
<proteinExistence type="predicted"/>
<feature type="transmembrane region" description="Helical" evidence="1">
    <location>
        <begin position="66"/>
        <end position="85"/>
    </location>
</feature>
<evidence type="ECO:0000313" key="3">
    <source>
        <dbReference type="EMBL" id="XDQ63990.1"/>
    </source>
</evidence>
<feature type="domain" description="DUF7144" evidence="2">
    <location>
        <begin position="23"/>
        <end position="134"/>
    </location>
</feature>
<evidence type="ECO:0000256" key="1">
    <source>
        <dbReference type="SAM" id="Phobius"/>
    </source>
</evidence>
<feature type="transmembrane region" description="Helical" evidence="1">
    <location>
        <begin position="115"/>
        <end position="134"/>
    </location>
</feature>
<keyword evidence="1" id="KW-0472">Membrane</keyword>
<reference evidence="3" key="1">
    <citation type="submission" date="2024-07" db="EMBL/GenBank/DDBJ databases">
        <authorList>
            <person name="Yu S.T."/>
        </authorList>
    </citation>
    <scope>NUCLEOTIDE SEQUENCE</scope>
    <source>
        <strain evidence="3">R35</strain>
    </source>
</reference>
<dbReference type="AlphaFoldDB" id="A0AB39S6U2"/>
<gene>
    <name evidence="3" type="ORF">AB5J50_26000</name>
</gene>
<dbReference type="InterPro" id="IPR055568">
    <property type="entry name" value="DUF7144"/>
</dbReference>